<feature type="chain" id="PRO_5005537737" evidence="1">
    <location>
        <begin position="18"/>
        <end position="190"/>
    </location>
</feature>
<feature type="signal peptide" evidence="1">
    <location>
        <begin position="1"/>
        <end position="17"/>
    </location>
</feature>
<accession>A0A0L0DNZ3</accession>
<evidence type="ECO:0000313" key="3">
    <source>
        <dbReference type="Proteomes" id="UP000054408"/>
    </source>
</evidence>
<reference evidence="2 3" key="1">
    <citation type="submission" date="2010-05" db="EMBL/GenBank/DDBJ databases">
        <title>The Genome Sequence of Thecamonas trahens ATCC 50062.</title>
        <authorList>
            <consortium name="The Broad Institute Genome Sequencing Platform"/>
            <person name="Russ C."/>
            <person name="Cuomo C."/>
            <person name="Shea T."/>
            <person name="Young S.K."/>
            <person name="Zeng Q."/>
            <person name="Koehrsen M."/>
            <person name="Haas B."/>
            <person name="Borodovsky M."/>
            <person name="Guigo R."/>
            <person name="Alvarado L."/>
            <person name="Berlin A."/>
            <person name="Bochicchio J."/>
            <person name="Borenstein D."/>
            <person name="Chapman S."/>
            <person name="Chen Z."/>
            <person name="Freedman E."/>
            <person name="Gellesch M."/>
            <person name="Goldberg J."/>
            <person name="Griggs A."/>
            <person name="Gujja S."/>
            <person name="Heilman E."/>
            <person name="Heiman D."/>
            <person name="Hepburn T."/>
            <person name="Howarth C."/>
            <person name="Jen D."/>
            <person name="Larson L."/>
            <person name="Mehta T."/>
            <person name="Park D."/>
            <person name="Pearson M."/>
            <person name="Roberts A."/>
            <person name="Saif S."/>
            <person name="Shenoy N."/>
            <person name="Sisk P."/>
            <person name="Stolte C."/>
            <person name="Sykes S."/>
            <person name="Thomson T."/>
            <person name="Walk T."/>
            <person name="White J."/>
            <person name="Yandava C."/>
            <person name="Burger G."/>
            <person name="Gray M.W."/>
            <person name="Holland P.W.H."/>
            <person name="King N."/>
            <person name="Lang F.B.F."/>
            <person name="Roger A.J."/>
            <person name="Ruiz-Trillo I."/>
            <person name="Lander E."/>
            <person name="Nusbaum C."/>
        </authorList>
    </citation>
    <scope>NUCLEOTIDE SEQUENCE [LARGE SCALE GENOMIC DNA]</scope>
    <source>
        <strain evidence="2 3">ATCC 50062</strain>
    </source>
</reference>
<dbReference type="Proteomes" id="UP000054408">
    <property type="component" value="Unassembled WGS sequence"/>
</dbReference>
<dbReference type="eggNOG" id="ENOG502SG0T">
    <property type="taxonomic scope" value="Eukaryota"/>
</dbReference>
<dbReference type="OMA" id="VPHECKK"/>
<evidence type="ECO:0000313" key="2">
    <source>
        <dbReference type="EMBL" id="KNC54029.1"/>
    </source>
</evidence>
<dbReference type="AlphaFoldDB" id="A0A0L0DNZ3"/>
<keyword evidence="3" id="KW-1185">Reference proteome</keyword>
<protein>
    <submittedName>
        <fullName evidence="2">Uncharacterized protein</fullName>
    </submittedName>
</protein>
<keyword evidence="1" id="KW-0732">Signal</keyword>
<dbReference type="GeneID" id="25568097"/>
<dbReference type="RefSeq" id="XP_013754042.1">
    <property type="nucleotide sequence ID" value="XM_013898588.1"/>
</dbReference>
<dbReference type="EMBL" id="GL349485">
    <property type="protein sequence ID" value="KNC54029.1"/>
    <property type="molecule type" value="Genomic_DNA"/>
</dbReference>
<sequence length="190" mass="21472">MFKTVLVLCAVFALALAATPPSISETFEAAVTIEVHKGNEHAIGEGRVAQDQSANKAVQFWEFENPQHKHNDVYELARYDLGFDYAIDSNNKTMCYKKAVTGSLPGWFDWVSKAQYAGQKRVRHLMIDFWTFKAANIELGLGVLAHDPTHPYLFGMNDTTAQSEFVMLFEKWAPTTPKDPRVFDVPHQCM</sequence>
<organism evidence="2 3">
    <name type="scientific">Thecamonas trahens ATCC 50062</name>
    <dbReference type="NCBI Taxonomy" id="461836"/>
    <lineage>
        <taxon>Eukaryota</taxon>
        <taxon>Apusozoa</taxon>
        <taxon>Apusomonadida</taxon>
        <taxon>Apusomonadidae</taxon>
        <taxon>Thecamonas</taxon>
    </lineage>
</organism>
<name>A0A0L0DNZ3_THETB</name>
<proteinExistence type="predicted"/>
<evidence type="ECO:0000256" key="1">
    <source>
        <dbReference type="SAM" id="SignalP"/>
    </source>
</evidence>
<gene>
    <name evidence="2" type="ORF">AMSG_09689</name>
</gene>